<dbReference type="Proteomes" id="UP001611548">
    <property type="component" value="Unassembled WGS sequence"/>
</dbReference>
<evidence type="ECO:0000256" key="3">
    <source>
        <dbReference type="ARBA" id="ARBA00023163"/>
    </source>
</evidence>
<accession>A0ABW7UR08</accession>
<dbReference type="PANTHER" id="PTHR43132">
    <property type="entry name" value="ARSENICAL RESISTANCE OPERON REPRESSOR ARSR-RELATED"/>
    <property type="match status" value="1"/>
</dbReference>
<name>A0ABW7UR08_9ACTN</name>
<dbReference type="CDD" id="cd00090">
    <property type="entry name" value="HTH_ARSR"/>
    <property type="match status" value="1"/>
</dbReference>
<keyword evidence="1" id="KW-0805">Transcription regulation</keyword>
<dbReference type="PANTHER" id="PTHR43132:SF8">
    <property type="entry name" value="HTH-TYPE TRANSCRIPTIONAL REGULATOR KMTR"/>
    <property type="match status" value="1"/>
</dbReference>
<feature type="domain" description="HTH arsR-type" evidence="4">
    <location>
        <begin position="268"/>
        <end position="341"/>
    </location>
</feature>
<dbReference type="InterPro" id="IPR036388">
    <property type="entry name" value="WH-like_DNA-bd_sf"/>
</dbReference>
<evidence type="ECO:0000256" key="2">
    <source>
        <dbReference type="ARBA" id="ARBA00023125"/>
    </source>
</evidence>
<dbReference type="Gene3D" id="1.10.10.10">
    <property type="entry name" value="Winged helix-like DNA-binding domain superfamily/Winged helix DNA-binding domain"/>
    <property type="match status" value="1"/>
</dbReference>
<reference evidence="5 6" key="1">
    <citation type="submission" date="2024-10" db="EMBL/GenBank/DDBJ databases">
        <title>The Natural Products Discovery Center: Release of the First 8490 Sequenced Strains for Exploring Actinobacteria Biosynthetic Diversity.</title>
        <authorList>
            <person name="Kalkreuter E."/>
            <person name="Kautsar S.A."/>
            <person name="Yang D."/>
            <person name="Bader C.D."/>
            <person name="Teijaro C.N."/>
            <person name="Fluegel L."/>
            <person name="Davis C.M."/>
            <person name="Simpson J.R."/>
            <person name="Lauterbach L."/>
            <person name="Steele A.D."/>
            <person name="Gui C."/>
            <person name="Meng S."/>
            <person name="Li G."/>
            <person name="Viehrig K."/>
            <person name="Ye F."/>
            <person name="Su P."/>
            <person name="Kiefer A.F."/>
            <person name="Nichols A."/>
            <person name="Cepeda A.J."/>
            <person name="Yan W."/>
            <person name="Fan B."/>
            <person name="Jiang Y."/>
            <person name="Adhikari A."/>
            <person name="Zheng C.-J."/>
            <person name="Schuster L."/>
            <person name="Cowan T.M."/>
            <person name="Smanski M.J."/>
            <person name="Chevrette M.G."/>
            <person name="De Carvalho L.P.S."/>
            <person name="Shen B."/>
        </authorList>
    </citation>
    <scope>NUCLEOTIDE SEQUENCE [LARGE SCALE GENOMIC DNA]</scope>
    <source>
        <strain evidence="5 6">NPDC020327</strain>
    </source>
</reference>
<dbReference type="SMART" id="SM00418">
    <property type="entry name" value="HTH_ARSR"/>
    <property type="match status" value="1"/>
</dbReference>
<keyword evidence="6" id="KW-1185">Reference proteome</keyword>
<evidence type="ECO:0000259" key="4">
    <source>
        <dbReference type="SMART" id="SM00418"/>
    </source>
</evidence>
<comment type="caution">
    <text evidence="5">The sequence shown here is derived from an EMBL/GenBank/DDBJ whole genome shotgun (WGS) entry which is preliminary data.</text>
</comment>
<dbReference type="InterPro" id="IPR045981">
    <property type="entry name" value="DUF5937"/>
</dbReference>
<dbReference type="InterPro" id="IPR011991">
    <property type="entry name" value="ArsR-like_HTH"/>
</dbReference>
<keyword evidence="2" id="KW-0238">DNA-binding</keyword>
<dbReference type="InterPro" id="IPR036390">
    <property type="entry name" value="WH_DNA-bd_sf"/>
</dbReference>
<proteinExistence type="predicted"/>
<evidence type="ECO:0000313" key="5">
    <source>
        <dbReference type="EMBL" id="MFI1963779.1"/>
    </source>
</evidence>
<dbReference type="InterPro" id="IPR051011">
    <property type="entry name" value="Metal_resp_trans_reg"/>
</dbReference>
<sequence>MPFHVHEVGAASRTAVDPLTGHRQPPCRFAVSPLWELREAVRALEAPGCGEEWRLPWLRRIRTAASGLDLRPLWPLLRDRATTPEFLCPPPSGAATAIEDELARVRAADPARAAAELTRSAAGTGVRGRAPAADPARAVRELADLLELAWRALLAPHWPWLRGLLEADAAFHTRRLADEGPSALFRELHPRLGWEEGALTVRTGAELTRLAADNGLVLLPSVFVRADVVVGASPGWRRTVAYPARGTAGLWAEPGGGPPCASGGGPPEALVTLLGRGRASVLAALAEPATTTGLARRLGLAPSSVSAHLSALRAAGLLTSDRHGHQVLYERTPLGIALAQAT</sequence>
<organism evidence="5 6">
    <name type="scientific">Streptomyces pathocidini</name>
    <dbReference type="NCBI Taxonomy" id="1650571"/>
    <lineage>
        <taxon>Bacteria</taxon>
        <taxon>Bacillati</taxon>
        <taxon>Actinomycetota</taxon>
        <taxon>Actinomycetes</taxon>
        <taxon>Kitasatosporales</taxon>
        <taxon>Streptomycetaceae</taxon>
        <taxon>Streptomyces</taxon>
    </lineage>
</organism>
<dbReference type="Pfam" id="PF12840">
    <property type="entry name" value="HTH_20"/>
    <property type="match status" value="1"/>
</dbReference>
<dbReference type="InterPro" id="IPR001845">
    <property type="entry name" value="HTH_ArsR_DNA-bd_dom"/>
</dbReference>
<evidence type="ECO:0000313" key="6">
    <source>
        <dbReference type="Proteomes" id="UP001611548"/>
    </source>
</evidence>
<dbReference type="SUPFAM" id="SSF46785">
    <property type="entry name" value="Winged helix' DNA-binding domain"/>
    <property type="match status" value="1"/>
</dbReference>
<gene>
    <name evidence="5" type="ORF">ACH429_06530</name>
</gene>
<dbReference type="EMBL" id="JBIRWE010000002">
    <property type="protein sequence ID" value="MFI1963779.1"/>
    <property type="molecule type" value="Genomic_DNA"/>
</dbReference>
<dbReference type="Pfam" id="PF19361">
    <property type="entry name" value="DUF5937"/>
    <property type="match status" value="1"/>
</dbReference>
<keyword evidence="3" id="KW-0804">Transcription</keyword>
<evidence type="ECO:0000256" key="1">
    <source>
        <dbReference type="ARBA" id="ARBA00023015"/>
    </source>
</evidence>
<dbReference type="RefSeq" id="WP_398718090.1">
    <property type="nucleotide sequence ID" value="NZ_JBIRWE010000002.1"/>
</dbReference>
<protein>
    <submittedName>
        <fullName evidence="5">DUF5937 family protein</fullName>
    </submittedName>
</protein>